<organism evidence="8 9">
    <name type="scientific">Burkholderia cepacia</name>
    <name type="common">Pseudomonas cepacia</name>
    <dbReference type="NCBI Taxonomy" id="292"/>
    <lineage>
        <taxon>Bacteria</taxon>
        <taxon>Pseudomonadati</taxon>
        <taxon>Pseudomonadota</taxon>
        <taxon>Betaproteobacteria</taxon>
        <taxon>Burkholderiales</taxon>
        <taxon>Burkholderiaceae</taxon>
        <taxon>Burkholderia</taxon>
        <taxon>Burkholderia cepacia complex</taxon>
    </lineage>
</organism>
<comment type="caution">
    <text evidence="8">The sequence shown here is derived from an EMBL/GenBank/DDBJ whole genome shotgun (WGS) entry which is preliminary data.</text>
</comment>
<evidence type="ECO:0000259" key="7">
    <source>
        <dbReference type="SMART" id="SM00829"/>
    </source>
</evidence>
<dbReference type="AlphaFoldDB" id="A0A103ZB39"/>
<accession>A0A103ZB39</accession>
<dbReference type="InterPro" id="IPR020843">
    <property type="entry name" value="ER"/>
</dbReference>
<dbReference type="RefSeq" id="WP_059731683.1">
    <property type="nucleotide sequence ID" value="NZ_LOYH01000086.1"/>
</dbReference>
<dbReference type="SUPFAM" id="SSF51735">
    <property type="entry name" value="NAD(P)-binding Rossmann-fold domains"/>
    <property type="match status" value="1"/>
</dbReference>
<dbReference type="CDD" id="cd08298">
    <property type="entry name" value="CAD2"/>
    <property type="match status" value="1"/>
</dbReference>
<evidence type="ECO:0000256" key="1">
    <source>
        <dbReference type="ARBA" id="ARBA00001947"/>
    </source>
</evidence>
<keyword evidence="5" id="KW-0862">Zinc</keyword>
<dbReference type="GO" id="GO:0008270">
    <property type="term" value="F:zinc ion binding"/>
    <property type="evidence" value="ECO:0007669"/>
    <property type="project" value="InterPro"/>
</dbReference>
<dbReference type="EC" id="1.1.1.1" evidence="3"/>
<dbReference type="Gene3D" id="3.90.180.10">
    <property type="entry name" value="Medium-chain alcohol dehydrogenases, catalytic domain"/>
    <property type="match status" value="1"/>
</dbReference>
<dbReference type="InterPro" id="IPR011032">
    <property type="entry name" value="GroES-like_sf"/>
</dbReference>
<evidence type="ECO:0000313" key="9">
    <source>
        <dbReference type="Proteomes" id="UP000069001"/>
    </source>
</evidence>
<sequence>MLAMMFDGATPHLREARVPDPLPAPGQLLIDVHACGVCRTDLHVVDGELAHPKLPLVPGHEIVGTVRVSGEGVTGFSVGDRVGVPWLGSTCGHCAYCASGRENLCDSPGFTGYTIDGGYAECAVADHRYCVHLPRRYSDLEAAPLLCAGLIGYRTLRMAGDARRVGIYGFGAAAHLVAQVAHFEGRKVFALTKPGDTVAQQLALSLGAAWAGGSDETPPEPLDAALLFAPVGALVPAALRAVDKGGIVVCGGIHMSDIPGFPYAWLWGERRIASVANLTRADAAAFMRIADAMPLRVEAMRYALTDANRALDDLRMGRVSGAAVLGMRG</sequence>
<dbReference type="PANTHER" id="PTHR42940">
    <property type="entry name" value="ALCOHOL DEHYDROGENASE 1-RELATED"/>
    <property type="match status" value="1"/>
</dbReference>
<dbReference type="PANTHER" id="PTHR42940:SF8">
    <property type="entry name" value="VACUOLAR PROTEIN SORTING-ASSOCIATED PROTEIN 11"/>
    <property type="match status" value="1"/>
</dbReference>
<dbReference type="Pfam" id="PF08240">
    <property type="entry name" value="ADH_N"/>
    <property type="match status" value="1"/>
</dbReference>
<dbReference type="Gene3D" id="3.40.50.720">
    <property type="entry name" value="NAD(P)-binding Rossmann-like Domain"/>
    <property type="match status" value="1"/>
</dbReference>
<evidence type="ECO:0000256" key="6">
    <source>
        <dbReference type="ARBA" id="ARBA00023002"/>
    </source>
</evidence>
<evidence type="ECO:0000256" key="2">
    <source>
        <dbReference type="ARBA" id="ARBA00008072"/>
    </source>
</evidence>
<reference evidence="8 9" key="1">
    <citation type="submission" date="2015-11" db="EMBL/GenBank/DDBJ databases">
        <title>Expanding the genomic diversity of Burkholderia species for the development of highly accurate diagnostics.</title>
        <authorList>
            <person name="Sahl J."/>
            <person name="Keim P."/>
            <person name="Wagner D."/>
        </authorList>
    </citation>
    <scope>NUCLEOTIDE SEQUENCE [LARGE SCALE GENOMIC DNA]</scope>
    <source>
        <strain evidence="8 9">MSMB1302</strain>
    </source>
</reference>
<name>A0A103ZB39_BURCE</name>
<dbReference type="Proteomes" id="UP000069001">
    <property type="component" value="Unassembled WGS sequence"/>
</dbReference>
<feature type="domain" description="Enoyl reductase (ER)" evidence="7">
    <location>
        <begin position="8"/>
        <end position="325"/>
    </location>
</feature>
<dbReference type="InterPro" id="IPR014187">
    <property type="entry name" value="ADH_Zn_typ-2"/>
</dbReference>
<dbReference type="SUPFAM" id="SSF50129">
    <property type="entry name" value="GroES-like"/>
    <property type="match status" value="1"/>
</dbReference>
<dbReference type="NCBIfam" id="TIGR02822">
    <property type="entry name" value="adh_fam_2"/>
    <property type="match status" value="1"/>
</dbReference>
<dbReference type="EMBL" id="LOYH01000086">
    <property type="protein sequence ID" value="KVK76357.1"/>
    <property type="molecule type" value="Genomic_DNA"/>
</dbReference>
<dbReference type="InterPro" id="IPR002328">
    <property type="entry name" value="ADH_Zn_CS"/>
</dbReference>
<gene>
    <name evidence="8" type="ORF">WS90_24425</name>
</gene>
<keyword evidence="6" id="KW-0560">Oxidoreductase</keyword>
<comment type="similarity">
    <text evidence="2">Belongs to the zinc-containing alcohol dehydrogenase family.</text>
</comment>
<evidence type="ECO:0000256" key="4">
    <source>
        <dbReference type="ARBA" id="ARBA00022723"/>
    </source>
</evidence>
<dbReference type="GO" id="GO:0004022">
    <property type="term" value="F:alcohol dehydrogenase (NAD+) activity"/>
    <property type="evidence" value="ECO:0007669"/>
    <property type="project" value="UniProtKB-EC"/>
</dbReference>
<evidence type="ECO:0000256" key="5">
    <source>
        <dbReference type="ARBA" id="ARBA00022833"/>
    </source>
</evidence>
<keyword evidence="4" id="KW-0479">Metal-binding</keyword>
<comment type="cofactor">
    <cofactor evidence="1">
        <name>Zn(2+)</name>
        <dbReference type="ChEBI" id="CHEBI:29105"/>
    </cofactor>
</comment>
<evidence type="ECO:0000256" key="3">
    <source>
        <dbReference type="ARBA" id="ARBA00013190"/>
    </source>
</evidence>
<evidence type="ECO:0000313" key="8">
    <source>
        <dbReference type="EMBL" id="KVK76357.1"/>
    </source>
</evidence>
<dbReference type="SMART" id="SM00829">
    <property type="entry name" value="PKS_ER"/>
    <property type="match status" value="1"/>
</dbReference>
<dbReference type="GO" id="GO:0005737">
    <property type="term" value="C:cytoplasm"/>
    <property type="evidence" value="ECO:0007669"/>
    <property type="project" value="TreeGrafter"/>
</dbReference>
<dbReference type="PROSITE" id="PS00059">
    <property type="entry name" value="ADH_ZINC"/>
    <property type="match status" value="1"/>
</dbReference>
<dbReference type="InterPro" id="IPR036291">
    <property type="entry name" value="NAD(P)-bd_dom_sf"/>
</dbReference>
<proteinExistence type="inferred from homology"/>
<dbReference type="InterPro" id="IPR013154">
    <property type="entry name" value="ADH-like_N"/>
</dbReference>
<protein>
    <recommendedName>
        <fullName evidence="3">alcohol dehydrogenase</fullName>
        <ecNumber evidence="3">1.1.1.1</ecNumber>
    </recommendedName>
</protein>